<evidence type="ECO:0008006" key="3">
    <source>
        <dbReference type="Google" id="ProtNLM"/>
    </source>
</evidence>
<evidence type="ECO:0000313" key="2">
    <source>
        <dbReference type="Proteomes" id="UP000250235"/>
    </source>
</evidence>
<gene>
    <name evidence="1" type="ORF">F511_18829</name>
</gene>
<keyword evidence="2" id="KW-1185">Reference proteome</keyword>
<sequence>MSTSHKKIPLFSREDYDDWKIRMQAHLAALDDEMWVVLTEGPLKIMKPNLVFAISNGEPQFLEKARHEYTSEDKKKANLDNVARDIFYKTLDKDKNIVRTIFISFGDNKNKTRCYWTIGCRRSISFYSSKVSSWSFREISADDMRSAVERFE</sequence>
<dbReference type="OrthoDB" id="1301741at2759"/>
<proteinExistence type="predicted"/>
<organism evidence="1 2">
    <name type="scientific">Dorcoceras hygrometricum</name>
    <dbReference type="NCBI Taxonomy" id="472368"/>
    <lineage>
        <taxon>Eukaryota</taxon>
        <taxon>Viridiplantae</taxon>
        <taxon>Streptophyta</taxon>
        <taxon>Embryophyta</taxon>
        <taxon>Tracheophyta</taxon>
        <taxon>Spermatophyta</taxon>
        <taxon>Magnoliopsida</taxon>
        <taxon>eudicotyledons</taxon>
        <taxon>Gunneridae</taxon>
        <taxon>Pentapetalae</taxon>
        <taxon>asterids</taxon>
        <taxon>lamiids</taxon>
        <taxon>Lamiales</taxon>
        <taxon>Gesneriaceae</taxon>
        <taxon>Didymocarpoideae</taxon>
        <taxon>Trichosporeae</taxon>
        <taxon>Loxocarpinae</taxon>
        <taxon>Dorcoceras</taxon>
    </lineage>
</organism>
<dbReference type="AlphaFoldDB" id="A0A2Z7CPP9"/>
<protein>
    <recommendedName>
        <fullName evidence="3">DUF4219 domain-containing protein</fullName>
    </recommendedName>
</protein>
<reference evidence="1 2" key="1">
    <citation type="journal article" date="2015" name="Proc. Natl. Acad. Sci. U.S.A.">
        <title>The resurrection genome of Boea hygrometrica: A blueprint for survival of dehydration.</title>
        <authorList>
            <person name="Xiao L."/>
            <person name="Yang G."/>
            <person name="Zhang L."/>
            <person name="Yang X."/>
            <person name="Zhao S."/>
            <person name="Ji Z."/>
            <person name="Zhou Q."/>
            <person name="Hu M."/>
            <person name="Wang Y."/>
            <person name="Chen M."/>
            <person name="Xu Y."/>
            <person name="Jin H."/>
            <person name="Xiao X."/>
            <person name="Hu G."/>
            <person name="Bao F."/>
            <person name="Hu Y."/>
            <person name="Wan P."/>
            <person name="Li L."/>
            <person name="Deng X."/>
            <person name="Kuang T."/>
            <person name="Xiang C."/>
            <person name="Zhu J.K."/>
            <person name="Oliver M.J."/>
            <person name="He Y."/>
        </authorList>
    </citation>
    <scope>NUCLEOTIDE SEQUENCE [LARGE SCALE GENOMIC DNA]</scope>
    <source>
        <strain evidence="2">cv. XS01</strain>
    </source>
</reference>
<dbReference type="Proteomes" id="UP000250235">
    <property type="component" value="Unassembled WGS sequence"/>
</dbReference>
<dbReference type="EMBL" id="KQ993817">
    <property type="protein sequence ID" value="KZV48743.1"/>
    <property type="molecule type" value="Genomic_DNA"/>
</dbReference>
<name>A0A2Z7CPP9_9LAMI</name>
<accession>A0A2Z7CPP9</accession>
<evidence type="ECO:0000313" key="1">
    <source>
        <dbReference type="EMBL" id="KZV48743.1"/>
    </source>
</evidence>